<feature type="domain" description="Penicillin-binding protein transpeptidase" evidence="11">
    <location>
        <begin position="347"/>
        <end position="667"/>
    </location>
</feature>
<keyword evidence="8" id="KW-1133">Transmembrane helix</keyword>
<evidence type="ECO:0000313" key="13">
    <source>
        <dbReference type="EMBL" id="HIS63956.1"/>
    </source>
</evidence>
<dbReference type="GO" id="GO:0008658">
    <property type="term" value="F:penicillin binding"/>
    <property type="evidence" value="ECO:0007669"/>
    <property type="project" value="InterPro"/>
</dbReference>
<evidence type="ECO:0000256" key="10">
    <source>
        <dbReference type="ARBA" id="ARBA00023316"/>
    </source>
</evidence>
<dbReference type="InterPro" id="IPR005311">
    <property type="entry name" value="PBP_dimer"/>
</dbReference>
<dbReference type="GO" id="GO:0005886">
    <property type="term" value="C:plasma membrane"/>
    <property type="evidence" value="ECO:0007669"/>
    <property type="project" value="UniProtKB-SubCell"/>
</dbReference>
<keyword evidence="6" id="KW-0133">Cell shape</keyword>
<comment type="similarity">
    <text evidence="3">Belongs to the transpeptidase family.</text>
</comment>
<evidence type="ECO:0000256" key="7">
    <source>
        <dbReference type="ARBA" id="ARBA00022984"/>
    </source>
</evidence>
<dbReference type="SUPFAM" id="SSF56601">
    <property type="entry name" value="beta-lactamase/transpeptidase-like"/>
    <property type="match status" value="1"/>
</dbReference>
<evidence type="ECO:0000256" key="9">
    <source>
        <dbReference type="ARBA" id="ARBA00023136"/>
    </source>
</evidence>
<organism evidence="13 14">
    <name type="scientific">Candidatus Avoscillospira avistercoris</name>
    <dbReference type="NCBI Taxonomy" id="2840707"/>
    <lineage>
        <taxon>Bacteria</taxon>
        <taxon>Bacillati</taxon>
        <taxon>Bacillota</taxon>
        <taxon>Clostridia</taxon>
        <taxon>Eubacteriales</taxon>
        <taxon>Oscillospiraceae</taxon>
        <taxon>Oscillospiraceae incertae sedis</taxon>
        <taxon>Candidatus Avoscillospira</taxon>
    </lineage>
</organism>
<evidence type="ECO:0008006" key="15">
    <source>
        <dbReference type="Google" id="ProtNLM"/>
    </source>
</evidence>
<evidence type="ECO:0000256" key="2">
    <source>
        <dbReference type="ARBA" id="ARBA00004236"/>
    </source>
</evidence>
<dbReference type="AlphaFoldDB" id="A0A9D1F8E7"/>
<dbReference type="PANTHER" id="PTHR30627:SF2">
    <property type="entry name" value="PEPTIDOGLYCAN D,D-TRANSPEPTIDASE MRDA"/>
    <property type="match status" value="1"/>
</dbReference>
<keyword evidence="4" id="KW-1003">Cell membrane</keyword>
<evidence type="ECO:0000259" key="12">
    <source>
        <dbReference type="Pfam" id="PF03717"/>
    </source>
</evidence>
<keyword evidence="7" id="KW-0573">Peptidoglycan synthesis</keyword>
<evidence type="ECO:0000256" key="8">
    <source>
        <dbReference type="ARBA" id="ARBA00022989"/>
    </source>
</evidence>
<accession>A0A9D1F8E7</accession>
<feature type="domain" description="Penicillin-binding protein dimerisation" evidence="12">
    <location>
        <begin position="47"/>
        <end position="289"/>
    </location>
</feature>
<evidence type="ECO:0000313" key="14">
    <source>
        <dbReference type="Proteomes" id="UP000886741"/>
    </source>
</evidence>
<dbReference type="InterPro" id="IPR036138">
    <property type="entry name" value="PBP_dimer_sf"/>
</dbReference>
<keyword evidence="10" id="KW-0961">Cell wall biogenesis/degradation</keyword>
<dbReference type="InterPro" id="IPR001460">
    <property type="entry name" value="PCN-bd_Tpept"/>
</dbReference>
<comment type="subcellular location">
    <subcellularLocation>
        <location evidence="2">Cell membrane</location>
    </subcellularLocation>
    <subcellularLocation>
        <location evidence="1">Membrane</location>
        <topology evidence="1">Single-pass membrane protein</topology>
    </subcellularLocation>
</comment>
<comment type="caution">
    <text evidence="13">The sequence shown here is derived from an EMBL/GenBank/DDBJ whole genome shotgun (WGS) entry which is preliminary data.</text>
</comment>
<dbReference type="Pfam" id="PF03717">
    <property type="entry name" value="PBP_dimer"/>
    <property type="match status" value="1"/>
</dbReference>
<dbReference type="Gene3D" id="1.10.10.1230">
    <property type="entry name" value="Penicillin-binding protein, N-terminal non-catalytic domain, head sub-domain"/>
    <property type="match status" value="1"/>
</dbReference>
<proteinExistence type="inferred from homology"/>
<evidence type="ECO:0000256" key="6">
    <source>
        <dbReference type="ARBA" id="ARBA00022960"/>
    </source>
</evidence>
<sequence length="691" mass="75240">MERKARFRVIVTIVLILALVGAYGAQLFKLQSQATQEPGSYTYRTVVQAARGPILDRNGNVLVTNRASYNIQLNRVILLNADAPNQRLLELGELCESLGADYADHLPISKTTPYTYTLDELDSNWQNNFRKFLSAYSLDPDMSPQTLMKELQKIFGIPSDWTDHQKRLVTGLRYELALLAVEGTGLESYTLLADADTDTLSAIMELATPGLNVQTSTVRSHNTEYAAHILGYLGTMWADEYQSTYKDLGYPMNATVGKSGIELAFEPELHGTDGTKVTTVNEDGEVLDEYWAVEPEAGDCVMLTIDINLQAAAEEALEKIILDLRENGLSSSSSSDGKGKGQDAEGGALVAIDIKTGEVLACASYPTYSLETFYEDYATLSEDPYKPYYNRALQAPMPPGSTFKMVTSIAAIDSAGIGRFYEIDDLGKYTYFETYQPECLIYTNTGTTHGVINIMQALSVSCNYYFYEVGRRTGITAIDNVAKQLGLGEPTGVEIGESIGYRANAETKAEVHKDNPDLAGWYDADTIAAAIGQSENRFTPMQLAVYTASLANQGTRYKATFLKRIVSSDYTETLVENEPVVANNYTFSDEAMAAVEDGMRLAVTEGTASTYLKNYDVAVCAKTGTPEHGSTGSAHGAFVCYAPMDDPQIAITVYVEKGAQGGNLAQAAVAVMDEYFKAAPTDDLPGETVVG</sequence>
<evidence type="ECO:0000256" key="4">
    <source>
        <dbReference type="ARBA" id="ARBA00022475"/>
    </source>
</evidence>
<protein>
    <recommendedName>
        <fullName evidence="15">Penicillin-binding protein 2</fullName>
    </recommendedName>
</protein>
<evidence type="ECO:0000256" key="5">
    <source>
        <dbReference type="ARBA" id="ARBA00022692"/>
    </source>
</evidence>
<dbReference type="InterPro" id="IPR050515">
    <property type="entry name" value="Beta-lactam/transpept"/>
</dbReference>
<keyword evidence="5" id="KW-0812">Transmembrane</keyword>
<evidence type="ECO:0000256" key="3">
    <source>
        <dbReference type="ARBA" id="ARBA00007171"/>
    </source>
</evidence>
<dbReference type="InterPro" id="IPR012338">
    <property type="entry name" value="Beta-lactam/transpept-like"/>
</dbReference>
<dbReference type="GO" id="GO:0009252">
    <property type="term" value="P:peptidoglycan biosynthetic process"/>
    <property type="evidence" value="ECO:0007669"/>
    <property type="project" value="UniProtKB-KW"/>
</dbReference>
<evidence type="ECO:0000259" key="11">
    <source>
        <dbReference type="Pfam" id="PF00905"/>
    </source>
</evidence>
<gene>
    <name evidence="13" type="ORF">IAA83_01120</name>
</gene>
<dbReference type="Proteomes" id="UP000886741">
    <property type="component" value="Unassembled WGS sequence"/>
</dbReference>
<name>A0A9D1F8E7_9FIRM</name>
<dbReference type="Gene3D" id="3.90.1310.10">
    <property type="entry name" value="Penicillin-binding protein 2a (Domain 2)"/>
    <property type="match status" value="1"/>
</dbReference>
<dbReference type="Pfam" id="PF00905">
    <property type="entry name" value="Transpeptidase"/>
    <property type="match status" value="1"/>
</dbReference>
<evidence type="ECO:0000256" key="1">
    <source>
        <dbReference type="ARBA" id="ARBA00004167"/>
    </source>
</evidence>
<dbReference type="SUPFAM" id="SSF56519">
    <property type="entry name" value="Penicillin binding protein dimerisation domain"/>
    <property type="match status" value="1"/>
</dbReference>
<reference evidence="13" key="1">
    <citation type="submission" date="2020-10" db="EMBL/GenBank/DDBJ databases">
        <authorList>
            <person name="Gilroy R."/>
        </authorList>
    </citation>
    <scope>NUCLEOTIDE SEQUENCE</scope>
    <source>
        <strain evidence="13">ChiBcec16-1751</strain>
    </source>
</reference>
<keyword evidence="9" id="KW-0472">Membrane</keyword>
<dbReference type="Gene3D" id="3.40.710.10">
    <property type="entry name" value="DD-peptidase/beta-lactamase superfamily"/>
    <property type="match status" value="1"/>
</dbReference>
<dbReference type="GO" id="GO:0008360">
    <property type="term" value="P:regulation of cell shape"/>
    <property type="evidence" value="ECO:0007669"/>
    <property type="project" value="UniProtKB-KW"/>
</dbReference>
<reference evidence="13" key="2">
    <citation type="journal article" date="2021" name="PeerJ">
        <title>Extensive microbial diversity within the chicken gut microbiome revealed by metagenomics and culture.</title>
        <authorList>
            <person name="Gilroy R."/>
            <person name="Ravi A."/>
            <person name="Getino M."/>
            <person name="Pursley I."/>
            <person name="Horton D.L."/>
            <person name="Alikhan N.F."/>
            <person name="Baker D."/>
            <person name="Gharbi K."/>
            <person name="Hall N."/>
            <person name="Watson M."/>
            <person name="Adriaenssens E.M."/>
            <person name="Foster-Nyarko E."/>
            <person name="Jarju S."/>
            <person name="Secka A."/>
            <person name="Antonio M."/>
            <person name="Oren A."/>
            <person name="Chaudhuri R.R."/>
            <person name="La Ragione R."/>
            <person name="Hildebrand F."/>
            <person name="Pallen M.J."/>
        </authorList>
    </citation>
    <scope>NUCLEOTIDE SEQUENCE</scope>
    <source>
        <strain evidence="13">ChiBcec16-1751</strain>
    </source>
</reference>
<dbReference type="GO" id="GO:0071555">
    <property type="term" value="P:cell wall organization"/>
    <property type="evidence" value="ECO:0007669"/>
    <property type="project" value="UniProtKB-KW"/>
</dbReference>
<dbReference type="EMBL" id="DVJJ01000020">
    <property type="protein sequence ID" value="HIS63956.1"/>
    <property type="molecule type" value="Genomic_DNA"/>
</dbReference>
<dbReference type="PANTHER" id="PTHR30627">
    <property type="entry name" value="PEPTIDOGLYCAN D,D-TRANSPEPTIDASE"/>
    <property type="match status" value="1"/>
</dbReference>
<dbReference type="GO" id="GO:0071972">
    <property type="term" value="F:peptidoglycan L,D-transpeptidase activity"/>
    <property type="evidence" value="ECO:0007669"/>
    <property type="project" value="TreeGrafter"/>
</dbReference>